<dbReference type="Pfam" id="PF03703">
    <property type="entry name" value="bPH_2"/>
    <property type="match status" value="4"/>
</dbReference>
<dbReference type="PANTHER" id="PTHR34473:SF2">
    <property type="entry name" value="UPF0699 TRANSMEMBRANE PROTEIN YDBT"/>
    <property type="match status" value="1"/>
</dbReference>
<keyword evidence="2" id="KW-0472">Membrane</keyword>
<feature type="transmembrane region" description="Helical" evidence="2">
    <location>
        <begin position="797"/>
        <end position="823"/>
    </location>
</feature>
<feature type="domain" description="YdbS-like PH" evidence="3">
    <location>
        <begin position="508"/>
        <end position="575"/>
    </location>
</feature>
<sequence>MSAQEEQAWYYGSKDGERRGPVTIGELSELASRGEVGPKTLVWSYGYADWFPAEQIANQLMSARPAGPVPVAPPPVPAEKPVEAKEAAPVPTVEPAPKKVEPTLGEYPILPQDLAPDKPAEPAGPAIELKPRKGSFVFPRVVGWTIFFAAIAAGTLSVLIGTENPTWPAGAVLAGGFLLGLVSSLAAYRKERYQILDSRVLCHRGGLVSDQTTELEIRNITHVKLKLPWLRYKLYGVGNVIVETAGNAQPVVMRAIREPEKVYADLQERMKKNGYDLTRGQLFHEESPALIGIIGECIGLIGGTIGLCLFLLPNLMGLGLAIGESNLQTALPVAGGVVAVILIAAIIVRFLDLKRRTYRVYNDVVVYEEGFLTRENAIIPYENIADSNTKSSFYDRIFGLYDVQVSCQGSGADIKFRRLANGIALSAAIDQLVVLARQKVKPSAAKSSTAAHDRPRRVEPELVPLGEAMVAELRMHSGRTLVPLMLLFPLLPIWLAAFIQAIIRIGSTRYSVRPGSVRHSYRFLTLHDREFAHDKITGLVVKRNLWDRMFGTLTLKFWSIGSGQPIEFAHISASQLDFTALMRQVGIPSSTDTPYQAETSFGLFTWLRAQLKFLPFTLLFIGGLVYAAMMIDPQFNQANGLPPEIDLRLWLLYATGLPVAIALIAVIRSAIYHSNQRLSFHAHYVEAEQGIIAKRYYYARYGNIKRVKVTRYPGGATGDLQIFVAGEEAIQQAAQKNQGQKGLMKQCSFTSGFLSKADKQGLLLDDILCGRVDPRPEALPAKVLPTLLEARRSAGNAIFSLIFLSILLVPLVVLLPITLPLTVMRVKRWRYRIETARIVKSWGMLYRSEESTLLDRVDSLQQSQGMVNKIFKNGNVTIMTAGSSKPDLHIIDSPDFLAIYQMIRERSE</sequence>
<evidence type="ECO:0000256" key="1">
    <source>
        <dbReference type="SAM" id="MobiDB-lite"/>
    </source>
</evidence>
<feature type="transmembrane region" description="Helical" evidence="2">
    <location>
        <begin position="650"/>
        <end position="671"/>
    </location>
</feature>
<organism evidence="5 6">
    <name type="scientific">Luteolibacter flavescens</name>
    <dbReference type="NCBI Taxonomy" id="1859460"/>
    <lineage>
        <taxon>Bacteria</taxon>
        <taxon>Pseudomonadati</taxon>
        <taxon>Verrucomicrobiota</taxon>
        <taxon>Verrucomicrobiia</taxon>
        <taxon>Verrucomicrobiales</taxon>
        <taxon>Verrucomicrobiaceae</taxon>
        <taxon>Luteolibacter</taxon>
    </lineage>
</organism>
<reference evidence="5 6" key="1">
    <citation type="submission" date="2022-10" db="EMBL/GenBank/DDBJ databases">
        <title>Luteolibacter flavescens strain MCCC 1K03193, whole genome shotgun sequencing project.</title>
        <authorList>
            <person name="Zhao G."/>
            <person name="Shen L."/>
        </authorList>
    </citation>
    <scope>NUCLEOTIDE SEQUENCE [LARGE SCALE GENOMIC DNA]</scope>
    <source>
        <strain evidence="5 6">MCCC 1K03193</strain>
    </source>
</reference>
<feature type="transmembrane region" description="Helical" evidence="2">
    <location>
        <begin position="332"/>
        <end position="351"/>
    </location>
</feature>
<feature type="domain" description="YdbS-like PH" evidence="3">
    <location>
        <begin position="355"/>
        <end position="425"/>
    </location>
</feature>
<feature type="region of interest" description="Disordered" evidence="1">
    <location>
        <begin position="1"/>
        <end position="21"/>
    </location>
</feature>
<accession>A0ABT3FL15</accession>
<dbReference type="Pfam" id="PF14237">
    <property type="entry name" value="GYF_2"/>
    <property type="match status" value="1"/>
</dbReference>
<feature type="domain" description="YdbS-like PH" evidence="3">
    <location>
        <begin position="827"/>
        <end position="901"/>
    </location>
</feature>
<feature type="domain" description="YdbS-like PH" evidence="3">
    <location>
        <begin position="188"/>
        <end position="264"/>
    </location>
</feature>
<feature type="transmembrane region" description="Helical" evidence="2">
    <location>
        <begin position="481"/>
        <end position="503"/>
    </location>
</feature>
<evidence type="ECO:0000256" key="2">
    <source>
        <dbReference type="SAM" id="Phobius"/>
    </source>
</evidence>
<dbReference type="EMBL" id="JAPDDS010000002">
    <property type="protein sequence ID" value="MCW1883879.1"/>
    <property type="molecule type" value="Genomic_DNA"/>
</dbReference>
<feature type="transmembrane region" description="Helical" evidence="2">
    <location>
        <begin position="141"/>
        <end position="161"/>
    </location>
</feature>
<dbReference type="InterPro" id="IPR005182">
    <property type="entry name" value="YdbS-like_PH"/>
</dbReference>
<evidence type="ECO:0000313" key="5">
    <source>
        <dbReference type="EMBL" id="MCW1883879.1"/>
    </source>
</evidence>
<dbReference type="InterPro" id="IPR025640">
    <property type="entry name" value="GYF_2"/>
</dbReference>
<evidence type="ECO:0000259" key="4">
    <source>
        <dbReference type="Pfam" id="PF14237"/>
    </source>
</evidence>
<feature type="transmembrane region" description="Helical" evidence="2">
    <location>
        <begin position="289"/>
        <end position="312"/>
    </location>
</feature>
<keyword evidence="6" id="KW-1185">Reference proteome</keyword>
<gene>
    <name evidence="5" type="ORF">OKA04_04015</name>
</gene>
<comment type="caution">
    <text evidence="5">The sequence shown here is derived from an EMBL/GenBank/DDBJ whole genome shotgun (WGS) entry which is preliminary data.</text>
</comment>
<dbReference type="PANTHER" id="PTHR34473">
    <property type="entry name" value="UPF0699 TRANSMEMBRANE PROTEIN YDBS"/>
    <property type="match status" value="1"/>
</dbReference>
<feature type="domain" description="GYF" evidence="4">
    <location>
        <begin position="9"/>
        <end position="57"/>
    </location>
</feature>
<dbReference type="RefSeq" id="WP_264499840.1">
    <property type="nucleotide sequence ID" value="NZ_JAPDDS010000002.1"/>
</dbReference>
<feature type="transmembrane region" description="Helical" evidence="2">
    <location>
        <begin position="167"/>
        <end position="188"/>
    </location>
</feature>
<keyword evidence="2" id="KW-1133">Transmembrane helix</keyword>
<name>A0ABT3FL15_9BACT</name>
<dbReference type="Proteomes" id="UP001207930">
    <property type="component" value="Unassembled WGS sequence"/>
</dbReference>
<feature type="transmembrane region" description="Helical" evidence="2">
    <location>
        <begin position="613"/>
        <end position="629"/>
    </location>
</feature>
<keyword evidence="2" id="KW-0812">Transmembrane</keyword>
<evidence type="ECO:0000313" key="6">
    <source>
        <dbReference type="Proteomes" id="UP001207930"/>
    </source>
</evidence>
<proteinExistence type="predicted"/>
<evidence type="ECO:0000259" key="3">
    <source>
        <dbReference type="Pfam" id="PF03703"/>
    </source>
</evidence>
<protein>
    <submittedName>
        <fullName evidence="5">PH domain-containing protein</fullName>
    </submittedName>
</protein>